<dbReference type="InterPro" id="IPR016155">
    <property type="entry name" value="Mopterin_synth/thiamin_S_b"/>
</dbReference>
<reference evidence="1 2" key="1">
    <citation type="submission" date="2018-10" db="EMBL/GenBank/DDBJ databases">
        <title>Parasedimentitalea marina sp. nov., a psychrophilic bacterium isolated from deep seawater of the New Britain Trench.</title>
        <authorList>
            <person name="Cao J."/>
        </authorList>
    </citation>
    <scope>NUCLEOTIDE SEQUENCE [LARGE SCALE GENOMIC DNA]</scope>
    <source>
        <strain evidence="1 2">W43</strain>
    </source>
</reference>
<sequence>MKVKVHLWSGLRTLTGGLEKVTVDAANTGDLLAALVRDFPQLAPVIEAGVSVAVDGRIIASSLTEPLGADQEIYLMQRLKGG</sequence>
<dbReference type="RefSeq" id="WP_127748874.1">
    <property type="nucleotide sequence ID" value="NZ_CP033219.1"/>
</dbReference>
<proteinExistence type="predicted"/>
<gene>
    <name evidence="1" type="ORF">EBB79_10795</name>
</gene>
<dbReference type="OrthoDB" id="8087696at2"/>
<dbReference type="Proteomes" id="UP000283063">
    <property type="component" value="Chromosome"/>
</dbReference>
<dbReference type="InterPro" id="IPR003749">
    <property type="entry name" value="ThiS/MoaD-like"/>
</dbReference>
<name>A0A3T0N2S5_9RHOB</name>
<evidence type="ECO:0008006" key="3">
    <source>
        <dbReference type="Google" id="ProtNLM"/>
    </source>
</evidence>
<organism evidence="1 2">
    <name type="scientific">Parasedimentitalea marina</name>
    <dbReference type="NCBI Taxonomy" id="2483033"/>
    <lineage>
        <taxon>Bacteria</taxon>
        <taxon>Pseudomonadati</taxon>
        <taxon>Pseudomonadota</taxon>
        <taxon>Alphaproteobacteria</taxon>
        <taxon>Rhodobacterales</taxon>
        <taxon>Paracoccaceae</taxon>
        <taxon>Parasedimentitalea</taxon>
    </lineage>
</organism>
<dbReference type="KEGG" id="sedi:EBB79_10795"/>
<dbReference type="Pfam" id="PF02597">
    <property type="entry name" value="ThiS"/>
    <property type="match status" value="1"/>
</dbReference>
<protein>
    <recommendedName>
        <fullName evidence="3">MoaD/ThiS family protein</fullName>
    </recommendedName>
</protein>
<dbReference type="Gene3D" id="3.10.20.30">
    <property type="match status" value="1"/>
</dbReference>
<dbReference type="InterPro" id="IPR012675">
    <property type="entry name" value="Beta-grasp_dom_sf"/>
</dbReference>
<evidence type="ECO:0000313" key="2">
    <source>
        <dbReference type="Proteomes" id="UP000283063"/>
    </source>
</evidence>
<accession>A0A3T0N2S5</accession>
<keyword evidence="2" id="KW-1185">Reference proteome</keyword>
<dbReference type="SUPFAM" id="SSF54285">
    <property type="entry name" value="MoaD/ThiS"/>
    <property type="match status" value="1"/>
</dbReference>
<dbReference type="EMBL" id="CP033219">
    <property type="protein sequence ID" value="AZV78315.1"/>
    <property type="molecule type" value="Genomic_DNA"/>
</dbReference>
<dbReference type="AlphaFoldDB" id="A0A3T0N2S5"/>
<evidence type="ECO:0000313" key="1">
    <source>
        <dbReference type="EMBL" id="AZV78315.1"/>
    </source>
</evidence>